<dbReference type="AlphaFoldDB" id="A0A1X6X0J3"/>
<feature type="domain" description="DUF3592" evidence="2">
    <location>
        <begin position="41"/>
        <end position="104"/>
    </location>
</feature>
<sequence>MSPSRLLTLLCALAALAFAVGAVIALGDRLGLLGGAHARAAGEIVGAESETDSDGDTRYRAVVQFEVDGETHLLTASETSPWHPNTGDDRTVLYAVDDPDDASLLGVREVATVPGLLLLGALASAFVLRLRVQTHGFLRPRAENG</sequence>
<name>A0A1X6X0J3_9MICO</name>
<dbReference type="EMBL" id="FWFG01000064">
    <property type="protein sequence ID" value="SLM91928.1"/>
    <property type="molecule type" value="Genomic_DNA"/>
</dbReference>
<evidence type="ECO:0000256" key="1">
    <source>
        <dbReference type="SAM" id="Phobius"/>
    </source>
</evidence>
<keyword evidence="1" id="KW-0812">Transmembrane</keyword>
<dbReference type="RefSeq" id="WP_087104043.1">
    <property type="nucleotide sequence ID" value="NZ_FWFG01000064.1"/>
</dbReference>
<gene>
    <name evidence="3" type="ORF">FM110_07230</name>
</gene>
<evidence type="ECO:0000313" key="4">
    <source>
        <dbReference type="Proteomes" id="UP000195981"/>
    </source>
</evidence>
<evidence type="ECO:0000313" key="3">
    <source>
        <dbReference type="EMBL" id="SLM91928.1"/>
    </source>
</evidence>
<keyword evidence="4" id="KW-1185">Reference proteome</keyword>
<keyword evidence="1" id="KW-1133">Transmembrane helix</keyword>
<organism evidence="3 4">
    <name type="scientific">Brachybacterium nesterenkovii</name>
    <dbReference type="NCBI Taxonomy" id="47847"/>
    <lineage>
        <taxon>Bacteria</taxon>
        <taxon>Bacillati</taxon>
        <taxon>Actinomycetota</taxon>
        <taxon>Actinomycetes</taxon>
        <taxon>Micrococcales</taxon>
        <taxon>Dermabacteraceae</taxon>
        <taxon>Brachybacterium</taxon>
    </lineage>
</organism>
<evidence type="ECO:0000259" key="2">
    <source>
        <dbReference type="Pfam" id="PF12158"/>
    </source>
</evidence>
<feature type="transmembrane region" description="Helical" evidence="1">
    <location>
        <begin position="113"/>
        <end position="132"/>
    </location>
</feature>
<protein>
    <recommendedName>
        <fullName evidence="2">DUF3592 domain-containing protein</fullName>
    </recommendedName>
</protein>
<dbReference type="InterPro" id="IPR021994">
    <property type="entry name" value="DUF3592"/>
</dbReference>
<reference evidence="3 4" key="1">
    <citation type="submission" date="2017-02" db="EMBL/GenBank/DDBJ databases">
        <authorList>
            <person name="Peterson S.W."/>
        </authorList>
    </citation>
    <scope>NUCLEOTIDE SEQUENCE [LARGE SCALE GENOMIC DNA]</scope>
    <source>
        <strain evidence="3 4">CIP104813</strain>
    </source>
</reference>
<dbReference type="Proteomes" id="UP000195981">
    <property type="component" value="Unassembled WGS sequence"/>
</dbReference>
<dbReference type="Pfam" id="PF12158">
    <property type="entry name" value="DUF3592"/>
    <property type="match status" value="1"/>
</dbReference>
<proteinExistence type="predicted"/>
<keyword evidence="1" id="KW-0472">Membrane</keyword>
<accession>A0A1X6X0J3</accession>